<dbReference type="AlphaFoldDB" id="A0A820B179"/>
<gene>
    <name evidence="3" type="ORF">OKA104_LOCUS40141</name>
    <name evidence="2" type="ORF">VCS650_LOCUS10725</name>
</gene>
<dbReference type="EMBL" id="CAJOAY010008390">
    <property type="protein sequence ID" value="CAF4185725.1"/>
    <property type="molecule type" value="Genomic_DNA"/>
</dbReference>
<evidence type="ECO:0000313" key="2">
    <source>
        <dbReference type="EMBL" id="CAF0927405.1"/>
    </source>
</evidence>
<protein>
    <submittedName>
        <fullName evidence="3">Uncharacterized protein</fullName>
    </submittedName>
</protein>
<evidence type="ECO:0000313" key="3">
    <source>
        <dbReference type="EMBL" id="CAF4185725.1"/>
    </source>
</evidence>
<accession>A0A820B179</accession>
<name>A0A820B179_9BILA</name>
<dbReference type="Proteomes" id="UP000663891">
    <property type="component" value="Unassembled WGS sequence"/>
</dbReference>
<dbReference type="OrthoDB" id="10006542at2759"/>
<evidence type="ECO:0000256" key="1">
    <source>
        <dbReference type="SAM" id="Phobius"/>
    </source>
</evidence>
<keyword evidence="1" id="KW-0472">Membrane</keyword>
<dbReference type="EMBL" id="CAJNON010000078">
    <property type="protein sequence ID" value="CAF0927405.1"/>
    <property type="molecule type" value="Genomic_DNA"/>
</dbReference>
<reference evidence="3" key="1">
    <citation type="submission" date="2021-02" db="EMBL/GenBank/DDBJ databases">
        <authorList>
            <person name="Nowell W R."/>
        </authorList>
    </citation>
    <scope>NUCLEOTIDE SEQUENCE</scope>
</reference>
<proteinExistence type="predicted"/>
<keyword evidence="1" id="KW-0812">Transmembrane</keyword>
<feature type="transmembrane region" description="Helical" evidence="1">
    <location>
        <begin position="6"/>
        <end position="25"/>
    </location>
</feature>
<evidence type="ECO:0000313" key="4">
    <source>
        <dbReference type="Proteomes" id="UP000663881"/>
    </source>
</evidence>
<comment type="caution">
    <text evidence="3">The sequence shown here is derived from an EMBL/GenBank/DDBJ whole genome shotgun (WGS) entry which is preliminary data.</text>
</comment>
<sequence>MIICNRQIIISFLTSISLIVFIRILHEISLNKQNKLLITIVDYRWNPLANIPVQFKTIDDYYQEFYTNNQGQVLFYIDNNLNNTNSIQILADGINEKISLMDKEVTIRLSMINRNTGELYDDDIFN</sequence>
<dbReference type="Proteomes" id="UP000663881">
    <property type="component" value="Unassembled WGS sequence"/>
</dbReference>
<organism evidence="3 4">
    <name type="scientific">Adineta steineri</name>
    <dbReference type="NCBI Taxonomy" id="433720"/>
    <lineage>
        <taxon>Eukaryota</taxon>
        <taxon>Metazoa</taxon>
        <taxon>Spiralia</taxon>
        <taxon>Gnathifera</taxon>
        <taxon>Rotifera</taxon>
        <taxon>Eurotatoria</taxon>
        <taxon>Bdelloidea</taxon>
        <taxon>Adinetida</taxon>
        <taxon>Adinetidae</taxon>
        <taxon>Adineta</taxon>
    </lineage>
</organism>
<keyword evidence="1" id="KW-1133">Transmembrane helix</keyword>